<keyword evidence="10" id="KW-1133">Transmembrane helix</keyword>
<dbReference type="PROSITE" id="PS00379">
    <property type="entry name" value="CDP_ALCOHOL_P_TRANSF"/>
    <property type="match status" value="1"/>
</dbReference>
<evidence type="ECO:0000256" key="16">
    <source>
        <dbReference type="NCBIfam" id="TIGR00560"/>
    </source>
</evidence>
<dbReference type="GO" id="GO:0008444">
    <property type="term" value="F:CDP-diacylglycerol-glycerol-3-phosphate 3-phosphatidyltransferase activity"/>
    <property type="evidence" value="ECO:0007669"/>
    <property type="project" value="UniProtKB-UniRule"/>
</dbReference>
<evidence type="ECO:0000256" key="15">
    <source>
        <dbReference type="ARBA" id="ARBA00048586"/>
    </source>
</evidence>
<comment type="pathway">
    <text evidence="2">Phospholipid metabolism; phosphatidylglycerol biosynthesis; phosphatidylglycerol from CDP-diacylglycerol: step 1/2.</text>
</comment>
<keyword evidence="13" id="KW-0594">Phospholipid biosynthesis</keyword>
<dbReference type="InterPro" id="IPR043130">
    <property type="entry name" value="CDP-OH_PTrfase_TM_dom"/>
</dbReference>
<comment type="subcellular location">
    <subcellularLocation>
        <location evidence="1">Membrane</location>
        <topology evidence="1">Multi-pass membrane protein</topology>
    </subcellularLocation>
</comment>
<keyword evidence="9" id="KW-0812">Transmembrane</keyword>
<name>A0A1N7K2K0_9PROT</name>
<evidence type="ECO:0000313" key="18">
    <source>
        <dbReference type="EMBL" id="SIS55768.1"/>
    </source>
</evidence>
<evidence type="ECO:0000256" key="4">
    <source>
        <dbReference type="ARBA" id="ARBA00010441"/>
    </source>
</evidence>
<dbReference type="PIRSF" id="PIRSF000847">
    <property type="entry name" value="Phos_ph_gly_syn"/>
    <property type="match status" value="1"/>
</dbReference>
<dbReference type="GO" id="GO:0046474">
    <property type="term" value="P:glycerophospholipid biosynthetic process"/>
    <property type="evidence" value="ECO:0007669"/>
    <property type="project" value="TreeGrafter"/>
</dbReference>
<protein>
    <recommendedName>
        <fullName evidence="6 16">CDP-diacylglycerol--glycerol-3-phosphate 3-phosphatidyltransferase</fullName>
        <ecNumber evidence="5 16">2.7.8.5</ecNumber>
    </recommendedName>
</protein>
<dbReference type="PANTHER" id="PTHR14269">
    <property type="entry name" value="CDP-DIACYLGLYCEROL--GLYCEROL-3-PHOSPHATE 3-PHOSPHATIDYLTRANSFERASE-RELATED"/>
    <property type="match status" value="1"/>
</dbReference>
<organism evidence="18 19">
    <name type="scientific">Insolitispirillum peregrinum</name>
    <dbReference type="NCBI Taxonomy" id="80876"/>
    <lineage>
        <taxon>Bacteria</taxon>
        <taxon>Pseudomonadati</taxon>
        <taxon>Pseudomonadota</taxon>
        <taxon>Alphaproteobacteria</taxon>
        <taxon>Rhodospirillales</taxon>
        <taxon>Novispirillaceae</taxon>
        <taxon>Insolitispirillum</taxon>
    </lineage>
</organism>
<evidence type="ECO:0000256" key="8">
    <source>
        <dbReference type="ARBA" id="ARBA00022679"/>
    </source>
</evidence>
<reference evidence="18 19" key="1">
    <citation type="submission" date="2017-01" db="EMBL/GenBank/DDBJ databases">
        <authorList>
            <person name="Mah S.A."/>
            <person name="Swanson W.J."/>
            <person name="Moy G.W."/>
            <person name="Vacquier V.D."/>
        </authorList>
    </citation>
    <scope>NUCLEOTIDE SEQUENCE [LARGE SCALE GENOMIC DNA]</scope>
    <source>
        <strain evidence="18 19">DSM 11589</strain>
    </source>
</reference>
<evidence type="ECO:0000256" key="3">
    <source>
        <dbReference type="ARBA" id="ARBA00005189"/>
    </source>
</evidence>
<accession>A0A1N7K2K0</accession>
<evidence type="ECO:0000256" key="7">
    <source>
        <dbReference type="ARBA" id="ARBA00022516"/>
    </source>
</evidence>
<keyword evidence="11" id="KW-0443">Lipid metabolism</keyword>
<evidence type="ECO:0000256" key="17">
    <source>
        <dbReference type="RuleBase" id="RU003750"/>
    </source>
</evidence>
<proteinExistence type="inferred from homology"/>
<evidence type="ECO:0000256" key="10">
    <source>
        <dbReference type="ARBA" id="ARBA00022989"/>
    </source>
</evidence>
<keyword evidence="19" id="KW-1185">Reference proteome</keyword>
<gene>
    <name evidence="18" type="ORF">SAMN05421779_102576</name>
</gene>
<evidence type="ECO:0000256" key="9">
    <source>
        <dbReference type="ARBA" id="ARBA00022692"/>
    </source>
</evidence>
<dbReference type="InterPro" id="IPR000462">
    <property type="entry name" value="CDP-OH_P_trans"/>
</dbReference>
<dbReference type="PANTHER" id="PTHR14269:SF62">
    <property type="entry name" value="CDP-DIACYLGLYCEROL--GLYCEROL-3-PHOSPHATE 3-PHOSPHATIDYLTRANSFERASE 1, CHLOROPLASTIC"/>
    <property type="match status" value="1"/>
</dbReference>
<dbReference type="NCBIfam" id="TIGR00560">
    <property type="entry name" value="pgsA"/>
    <property type="match status" value="1"/>
</dbReference>
<evidence type="ECO:0000256" key="11">
    <source>
        <dbReference type="ARBA" id="ARBA00023098"/>
    </source>
</evidence>
<evidence type="ECO:0000313" key="19">
    <source>
        <dbReference type="Proteomes" id="UP000185678"/>
    </source>
</evidence>
<keyword evidence="7" id="KW-0444">Lipid biosynthesis</keyword>
<dbReference type="EC" id="2.7.8.5" evidence="5 16"/>
<evidence type="ECO:0000256" key="5">
    <source>
        <dbReference type="ARBA" id="ARBA00013170"/>
    </source>
</evidence>
<comment type="catalytic activity">
    <reaction evidence="15">
        <text>a CDP-1,2-diacyl-sn-glycerol + sn-glycerol 3-phosphate = a 1,2-diacyl-sn-glycero-3-phospho-(1'-sn-glycero-3'-phosphate) + CMP + H(+)</text>
        <dbReference type="Rhea" id="RHEA:12593"/>
        <dbReference type="ChEBI" id="CHEBI:15378"/>
        <dbReference type="ChEBI" id="CHEBI:57597"/>
        <dbReference type="ChEBI" id="CHEBI:58332"/>
        <dbReference type="ChEBI" id="CHEBI:60110"/>
        <dbReference type="ChEBI" id="CHEBI:60377"/>
        <dbReference type="EC" id="2.7.8.5"/>
    </reaction>
</comment>
<keyword evidence="12" id="KW-0472">Membrane</keyword>
<sequence length="185" mass="20436">MFSLPNLLTMSRIVVIPLVIATFYFDSVESRWLAVILFGSAAISDFFDGWLARRWNQVSALGRFLDPIADKLLVAAILMMLVGFGRLSHLSLLPAIIILCREILVSGLREFLAELRVGMPVTKLAKWKTTFQLVALPVAVMGDMAPWGIPARELGEVLLWIAAALTMITGYDYLKAGLKHMSADA</sequence>
<evidence type="ECO:0000256" key="13">
    <source>
        <dbReference type="ARBA" id="ARBA00023209"/>
    </source>
</evidence>
<keyword evidence="8 17" id="KW-0808">Transferase</keyword>
<evidence type="ECO:0000256" key="14">
    <source>
        <dbReference type="ARBA" id="ARBA00023264"/>
    </source>
</evidence>
<comment type="pathway">
    <text evidence="3">Lipid metabolism.</text>
</comment>
<evidence type="ECO:0000256" key="1">
    <source>
        <dbReference type="ARBA" id="ARBA00004141"/>
    </source>
</evidence>
<dbReference type="Pfam" id="PF01066">
    <property type="entry name" value="CDP-OH_P_transf"/>
    <property type="match status" value="1"/>
</dbReference>
<comment type="similarity">
    <text evidence="4 17">Belongs to the CDP-alcohol phosphatidyltransferase class-I family.</text>
</comment>
<dbReference type="InterPro" id="IPR050324">
    <property type="entry name" value="CDP-alcohol_PTase-I"/>
</dbReference>
<dbReference type="STRING" id="80876.SAMN05421779_102576"/>
<evidence type="ECO:0000256" key="12">
    <source>
        <dbReference type="ARBA" id="ARBA00023136"/>
    </source>
</evidence>
<dbReference type="Gene3D" id="1.20.120.1760">
    <property type="match status" value="1"/>
</dbReference>
<evidence type="ECO:0000256" key="6">
    <source>
        <dbReference type="ARBA" id="ARBA00014944"/>
    </source>
</evidence>
<dbReference type="GO" id="GO:0016020">
    <property type="term" value="C:membrane"/>
    <property type="evidence" value="ECO:0007669"/>
    <property type="project" value="UniProtKB-SubCell"/>
</dbReference>
<evidence type="ECO:0000256" key="2">
    <source>
        <dbReference type="ARBA" id="ARBA00005042"/>
    </source>
</evidence>
<dbReference type="InterPro" id="IPR048254">
    <property type="entry name" value="CDP_ALCOHOL_P_TRANSF_CS"/>
</dbReference>
<dbReference type="Proteomes" id="UP000185678">
    <property type="component" value="Unassembled WGS sequence"/>
</dbReference>
<dbReference type="AlphaFoldDB" id="A0A1N7K2K0"/>
<dbReference type="InterPro" id="IPR004570">
    <property type="entry name" value="Phosphatidylglycerol_P_synth"/>
</dbReference>
<dbReference type="EMBL" id="FTOA01000002">
    <property type="protein sequence ID" value="SIS55768.1"/>
    <property type="molecule type" value="Genomic_DNA"/>
</dbReference>
<keyword evidence="14" id="KW-1208">Phospholipid metabolism</keyword>